<gene>
    <name evidence="1" type="ORF">J1N35_018288</name>
</gene>
<keyword evidence="2" id="KW-1185">Reference proteome</keyword>
<dbReference type="OrthoDB" id="1001832at2759"/>
<proteinExistence type="predicted"/>
<sequence length="116" mass="13826">MDSALLQDLSFKGSQFTWKKRKIMEHLDRAISFSDFVKENWRAYASMSTVHSEFTDQVKRWNKDVYGYIAICKKLLTKKLHSIEIKRDRSNSAYLSQVEMEIREDLENVLHHEEIL</sequence>
<comment type="caution">
    <text evidence="1">The sequence shown here is derived from an EMBL/GenBank/DDBJ whole genome shotgun (WGS) entry which is preliminary data.</text>
</comment>
<reference evidence="1 2" key="1">
    <citation type="journal article" date="2021" name="Plant Biotechnol. J.">
        <title>Multi-omics assisted identification of the key and species-specific regulatory components of drought-tolerant mechanisms in Gossypium stocksii.</title>
        <authorList>
            <person name="Yu D."/>
            <person name="Ke L."/>
            <person name="Zhang D."/>
            <person name="Wu Y."/>
            <person name="Sun Y."/>
            <person name="Mei J."/>
            <person name="Sun J."/>
            <person name="Sun Y."/>
        </authorList>
    </citation>
    <scope>NUCLEOTIDE SEQUENCE [LARGE SCALE GENOMIC DNA]</scope>
    <source>
        <strain evidence="2">cv. E1</strain>
        <tissue evidence="1">Leaf</tissue>
    </source>
</reference>
<protein>
    <submittedName>
        <fullName evidence="1">Uncharacterized protein</fullName>
    </submittedName>
</protein>
<evidence type="ECO:0000313" key="2">
    <source>
        <dbReference type="Proteomes" id="UP000828251"/>
    </source>
</evidence>
<dbReference type="Proteomes" id="UP000828251">
    <property type="component" value="Unassembled WGS sequence"/>
</dbReference>
<dbReference type="EMBL" id="JAIQCV010000006">
    <property type="protein sequence ID" value="KAH1091031.1"/>
    <property type="molecule type" value="Genomic_DNA"/>
</dbReference>
<dbReference type="AlphaFoldDB" id="A0A9D4A726"/>
<evidence type="ECO:0000313" key="1">
    <source>
        <dbReference type="EMBL" id="KAH1091031.1"/>
    </source>
</evidence>
<name>A0A9D4A726_9ROSI</name>
<accession>A0A9D4A726</accession>
<organism evidence="1 2">
    <name type="scientific">Gossypium stocksii</name>
    <dbReference type="NCBI Taxonomy" id="47602"/>
    <lineage>
        <taxon>Eukaryota</taxon>
        <taxon>Viridiplantae</taxon>
        <taxon>Streptophyta</taxon>
        <taxon>Embryophyta</taxon>
        <taxon>Tracheophyta</taxon>
        <taxon>Spermatophyta</taxon>
        <taxon>Magnoliopsida</taxon>
        <taxon>eudicotyledons</taxon>
        <taxon>Gunneridae</taxon>
        <taxon>Pentapetalae</taxon>
        <taxon>rosids</taxon>
        <taxon>malvids</taxon>
        <taxon>Malvales</taxon>
        <taxon>Malvaceae</taxon>
        <taxon>Malvoideae</taxon>
        <taxon>Gossypium</taxon>
    </lineage>
</organism>